<name>A0A835JAN0_9ROSI</name>
<reference evidence="2 3" key="1">
    <citation type="submission" date="2020-10" db="EMBL/GenBank/DDBJ databases">
        <title>Plant Genome Project.</title>
        <authorList>
            <person name="Zhang R.-G."/>
        </authorList>
    </citation>
    <scope>NUCLEOTIDE SEQUENCE [LARGE SCALE GENOMIC DNA]</scope>
    <source>
        <strain evidence="2">FAFU-HL-1</strain>
        <tissue evidence="2">Leaf</tissue>
    </source>
</reference>
<feature type="compositionally biased region" description="Basic and acidic residues" evidence="1">
    <location>
        <begin position="33"/>
        <end position="52"/>
    </location>
</feature>
<dbReference type="OrthoDB" id="1738616at2759"/>
<protein>
    <submittedName>
        <fullName evidence="2">Uncharacterized protein</fullName>
    </submittedName>
</protein>
<dbReference type="Proteomes" id="UP000657918">
    <property type="component" value="Unassembled WGS sequence"/>
</dbReference>
<feature type="compositionally biased region" description="Basic and acidic residues" evidence="1">
    <location>
        <begin position="13"/>
        <end position="26"/>
    </location>
</feature>
<evidence type="ECO:0000313" key="2">
    <source>
        <dbReference type="EMBL" id="KAF9667682.1"/>
    </source>
</evidence>
<organism evidence="2 3">
    <name type="scientific">Salix dunnii</name>
    <dbReference type="NCBI Taxonomy" id="1413687"/>
    <lineage>
        <taxon>Eukaryota</taxon>
        <taxon>Viridiplantae</taxon>
        <taxon>Streptophyta</taxon>
        <taxon>Embryophyta</taxon>
        <taxon>Tracheophyta</taxon>
        <taxon>Spermatophyta</taxon>
        <taxon>Magnoliopsida</taxon>
        <taxon>eudicotyledons</taxon>
        <taxon>Gunneridae</taxon>
        <taxon>Pentapetalae</taxon>
        <taxon>rosids</taxon>
        <taxon>fabids</taxon>
        <taxon>Malpighiales</taxon>
        <taxon>Salicaceae</taxon>
        <taxon>Saliceae</taxon>
        <taxon>Salix</taxon>
    </lineage>
</organism>
<comment type="caution">
    <text evidence="2">The sequence shown here is derived from an EMBL/GenBank/DDBJ whole genome shotgun (WGS) entry which is preliminary data.</text>
</comment>
<accession>A0A835JAN0</accession>
<feature type="region of interest" description="Disordered" evidence="1">
    <location>
        <begin position="1"/>
        <end position="52"/>
    </location>
</feature>
<proteinExistence type="predicted"/>
<dbReference type="EMBL" id="JADGMS010000015">
    <property type="protein sequence ID" value="KAF9667682.1"/>
    <property type="molecule type" value="Genomic_DNA"/>
</dbReference>
<dbReference type="AlphaFoldDB" id="A0A835JAN0"/>
<sequence>MASDASSGPSHHGIADLKKGQDKHVGEYQMEMKTNKPKENKKAESGRKKEKEAMAFMDKGANNASAQSGSKFIYVTVNILLCNPV</sequence>
<evidence type="ECO:0000313" key="3">
    <source>
        <dbReference type="Proteomes" id="UP000657918"/>
    </source>
</evidence>
<evidence type="ECO:0000256" key="1">
    <source>
        <dbReference type="SAM" id="MobiDB-lite"/>
    </source>
</evidence>
<keyword evidence="3" id="KW-1185">Reference proteome</keyword>
<gene>
    <name evidence="2" type="ORF">SADUNF_Sadunf15G0049100</name>
</gene>